<reference evidence="1 2" key="1">
    <citation type="submission" date="2019-12" db="EMBL/GenBank/DDBJ databases">
        <authorList>
            <person name="Alioto T."/>
            <person name="Alioto T."/>
            <person name="Gomez Garrido J."/>
        </authorList>
    </citation>
    <scope>NUCLEOTIDE SEQUENCE [LARGE SCALE GENOMIC DNA]</scope>
</reference>
<accession>A0A8S0UIV1</accession>
<protein>
    <submittedName>
        <fullName evidence="1">Uncharacterized protein</fullName>
    </submittedName>
</protein>
<gene>
    <name evidence="1" type="ORF">OLEA9_A067001</name>
</gene>
<dbReference type="EMBL" id="CACTIH010007702">
    <property type="protein sequence ID" value="CAA3017424.1"/>
    <property type="molecule type" value="Genomic_DNA"/>
</dbReference>
<proteinExistence type="predicted"/>
<sequence length="152" mass="17095">MYLPTGKLRVQVVEYEHEPKFCANCKMLGHTTKACNTNKHGATLGQKVVVKNNQGKVVVTGHNVVDPPVQAALDAGVSSEQLVSAQDNMRSMLMFCLLRLLVDLRVVNLAKHLLHRLQINHQLKYQKVVENLGSPLLDRILTFFRKCAKSFF</sequence>
<organism evidence="1 2">
    <name type="scientific">Olea europaea subsp. europaea</name>
    <dbReference type="NCBI Taxonomy" id="158383"/>
    <lineage>
        <taxon>Eukaryota</taxon>
        <taxon>Viridiplantae</taxon>
        <taxon>Streptophyta</taxon>
        <taxon>Embryophyta</taxon>
        <taxon>Tracheophyta</taxon>
        <taxon>Spermatophyta</taxon>
        <taxon>Magnoliopsida</taxon>
        <taxon>eudicotyledons</taxon>
        <taxon>Gunneridae</taxon>
        <taxon>Pentapetalae</taxon>
        <taxon>asterids</taxon>
        <taxon>lamiids</taxon>
        <taxon>Lamiales</taxon>
        <taxon>Oleaceae</taxon>
        <taxon>Oleeae</taxon>
        <taxon>Olea</taxon>
    </lineage>
</organism>
<dbReference type="Gramene" id="OE9A067001T1">
    <property type="protein sequence ID" value="OE9A067001C1"/>
    <property type="gene ID" value="OE9A067001"/>
</dbReference>
<name>A0A8S0UIV1_OLEEU</name>
<keyword evidence="2" id="KW-1185">Reference proteome</keyword>
<dbReference type="AlphaFoldDB" id="A0A8S0UIV1"/>
<evidence type="ECO:0000313" key="2">
    <source>
        <dbReference type="Proteomes" id="UP000594638"/>
    </source>
</evidence>
<comment type="caution">
    <text evidence="1">The sequence shown here is derived from an EMBL/GenBank/DDBJ whole genome shotgun (WGS) entry which is preliminary data.</text>
</comment>
<dbReference type="Proteomes" id="UP000594638">
    <property type="component" value="Unassembled WGS sequence"/>
</dbReference>
<evidence type="ECO:0000313" key="1">
    <source>
        <dbReference type="EMBL" id="CAA3017424.1"/>
    </source>
</evidence>